<keyword evidence="6" id="KW-0560">Oxidoreductase</keyword>
<dbReference type="GO" id="GO:0051537">
    <property type="term" value="F:2 iron, 2 sulfur cluster binding"/>
    <property type="evidence" value="ECO:0007669"/>
    <property type="project" value="UniProtKB-KW"/>
</dbReference>
<protein>
    <recommendedName>
        <fullName evidence="9">FAD-binding FR-type domain-containing protein</fullName>
    </recommendedName>
</protein>
<gene>
    <name evidence="10" type="ORF">HMPREF9465_00012</name>
</gene>
<evidence type="ECO:0000259" key="9">
    <source>
        <dbReference type="PROSITE" id="PS51384"/>
    </source>
</evidence>
<reference evidence="10 11" key="1">
    <citation type="submission" date="2012-05" db="EMBL/GenBank/DDBJ databases">
        <title>The Genome Sequence of Sutterella wadsworthensis 2_1_59BFAA.</title>
        <authorList>
            <consortium name="The Broad Institute Genome Sequencing Platform"/>
            <person name="Earl A."/>
            <person name="Ward D."/>
            <person name="Feldgarden M."/>
            <person name="Gevers D."/>
            <person name="Daigneault M."/>
            <person name="Strauss J."/>
            <person name="Allen-Vercoe E."/>
            <person name="Walker B."/>
            <person name="Young S.K."/>
            <person name="Zeng Q."/>
            <person name="Gargeya S."/>
            <person name="Fitzgerald M."/>
            <person name="Haas B."/>
            <person name="Abouelleil A."/>
            <person name="Alvarado L."/>
            <person name="Arachchi H.M."/>
            <person name="Berlin A.M."/>
            <person name="Chapman S.B."/>
            <person name="Goldberg J."/>
            <person name="Griggs A."/>
            <person name="Gujja S."/>
            <person name="Hansen M."/>
            <person name="Howarth C."/>
            <person name="Imamovic A."/>
            <person name="Larimer J."/>
            <person name="McCowen C."/>
            <person name="Montmayeur A."/>
            <person name="Murphy C."/>
            <person name="Neiman D."/>
            <person name="Pearson M."/>
            <person name="Priest M."/>
            <person name="Roberts A."/>
            <person name="Saif S."/>
            <person name="Shea T."/>
            <person name="Sisk P."/>
            <person name="Sykes S."/>
            <person name="Wortman J."/>
            <person name="Nusbaum C."/>
            <person name="Birren B."/>
        </authorList>
    </citation>
    <scope>NUCLEOTIDE SEQUENCE [LARGE SCALE GENOMIC DNA]</scope>
    <source>
        <strain evidence="10 11">2_1_59BFAA</strain>
    </source>
</reference>
<dbReference type="GO" id="GO:0050660">
    <property type="term" value="F:flavin adenine dinucleotide binding"/>
    <property type="evidence" value="ECO:0007669"/>
    <property type="project" value="TreeGrafter"/>
</dbReference>
<evidence type="ECO:0000256" key="1">
    <source>
        <dbReference type="ARBA" id="ARBA00001974"/>
    </source>
</evidence>
<dbReference type="Proteomes" id="UP000005835">
    <property type="component" value="Unassembled WGS sequence"/>
</dbReference>
<evidence type="ECO:0000256" key="5">
    <source>
        <dbReference type="ARBA" id="ARBA00022827"/>
    </source>
</evidence>
<dbReference type="SUPFAM" id="SSF52343">
    <property type="entry name" value="Ferredoxin reductase-like, C-terminal NADP-linked domain"/>
    <property type="match status" value="1"/>
</dbReference>
<keyword evidence="4" id="KW-0479">Metal-binding</keyword>
<dbReference type="SUPFAM" id="SSF63380">
    <property type="entry name" value="Riboflavin synthase domain-like"/>
    <property type="match status" value="1"/>
</dbReference>
<keyword evidence="8" id="KW-0411">Iron-sulfur</keyword>
<dbReference type="GO" id="GO:0046872">
    <property type="term" value="F:metal ion binding"/>
    <property type="evidence" value="ECO:0007669"/>
    <property type="project" value="UniProtKB-KW"/>
</dbReference>
<dbReference type="EMBL" id="ADMG01000002">
    <property type="protein sequence ID" value="EKB32329.1"/>
    <property type="molecule type" value="Genomic_DNA"/>
</dbReference>
<dbReference type="Gene3D" id="2.40.30.10">
    <property type="entry name" value="Translation factors"/>
    <property type="match status" value="1"/>
</dbReference>
<keyword evidence="2" id="KW-0285">Flavoprotein</keyword>
<evidence type="ECO:0000256" key="4">
    <source>
        <dbReference type="ARBA" id="ARBA00022723"/>
    </source>
</evidence>
<dbReference type="InterPro" id="IPR017927">
    <property type="entry name" value="FAD-bd_FR_type"/>
</dbReference>
<keyword evidence="11" id="KW-1185">Reference proteome</keyword>
<sequence>MTTTTCSWRPYRVALRTQECRGVISLYLEPTDGALPPAFAAGQYVELRMPGIEPHAFFLVGPSGDRLVRLTIEVGDEPFIGEVGRIAKLRIGDPVELSEPKGELAMEPGETPVVIMTEDIGCLVAHAFLAEMAEVEPMRNVRVLCQFPNGTRMLMREELRKLVDLMPNAGLAVFLAAPFSTDTAGKDYEVAGPITVENARSVCVNPDADFFVVGSRAFTEALRTDLVKLGIIHSRVHTQVL</sequence>
<dbReference type="RefSeq" id="WP_005432890.1">
    <property type="nucleotide sequence ID" value="NZ_JH815513.1"/>
</dbReference>
<name>K1KKV6_9BURK</name>
<dbReference type="eggNOG" id="COG1018">
    <property type="taxonomic scope" value="Bacteria"/>
</dbReference>
<keyword evidence="5" id="KW-0274">FAD</keyword>
<evidence type="ECO:0000256" key="3">
    <source>
        <dbReference type="ARBA" id="ARBA00022714"/>
    </source>
</evidence>
<keyword evidence="3" id="KW-0001">2Fe-2S</keyword>
<dbReference type="HOGENOM" id="CLU_003827_14_4_4"/>
<dbReference type="InterPro" id="IPR050415">
    <property type="entry name" value="MRET"/>
</dbReference>
<comment type="cofactor">
    <cofactor evidence="1">
        <name>FAD</name>
        <dbReference type="ChEBI" id="CHEBI:57692"/>
    </cofactor>
</comment>
<evidence type="ECO:0000256" key="7">
    <source>
        <dbReference type="ARBA" id="ARBA00023004"/>
    </source>
</evidence>
<organism evidence="10 11">
    <name type="scientific">Sutterella wadsworthensis 2_1_59BFAA</name>
    <dbReference type="NCBI Taxonomy" id="742823"/>
    <lineage>
        <taxon>Bacteria</taxon>
        <taxon>Pseudomonadati</taxon>
        <taxon>Pseudomonadota</taxon>
        <taxon>Betaproteobacteria</taxon>
        <taxon>Burkholderiales</taxon>
        <taxon>Sutterellaceae</taxon>
        <taxon>Sutterella</taxon>
    </lineage>
</organism>
<dbReference type="PROSITE" id="PS51384">
    <property type="entry name" value="FAD_FR"/>
    <property type="match status" value="1"/>
</dbReference>
<dbReference type="PANTHER" id="PTHR47354">
    <property type="entry name" value="NADH OXIDOREDUCTASE HCR"/>
    <property type="match status" value="1"/>
</dbReference>
<evidence type="ECO:0000313" key="10">
    <source>
        <dbReference type="EMBL" id="EKB32329.1"/>
    </source>
</evidence>
<dbReference type="GO" id="GO:0016491">
    <property type="term" value="F:oxidoreductase activity"/>
    <property type="evidence" value="ECO:0007669"/>
    <property type="project" value="UniProtKB-KW"/>
</dbReference>
<comment type="caution">
    <text evidence="10">The sequence shown here is derived from an EMBL/GenBank/DDBJ whole genome shotgun (WGS) entry which is preliminary data.</text>
</comment>
<evidence type="ECO:0000256" key="8">
    <source>
        <dbReference type="ARBA" id="ARBA00023014"/>
    </source>
</evidence>
<dbReference type="OrthoDB" id="9806195at2"/>
<feature type="domain" description="FAD-binding FR-type" evidence="9">
    <location>
        <begin position="6"/>
        <end position="107"/>
    </location>
</feature>
<proteinExistence type="predicted"/>
<evidence type="ECO:0000313" key="11">
    <source>
        <dbReference type="Proteomes" id="UP000005835"/>
    </source>
</evidence>
<dbReference type="Gene3D" id="3.40.50.80">
    <property type="entry name" value="Nucleotide-binding domain of ferredoxin-NADP reductase (FNR) module"/>
    <property type="match status" value="1"/>
</dbReference>
<evidence type="ECO:0000256" key="6">
    <source>
        <dbReference type="ARBA" id="ARBA00023002"/>
    </source>
</evidence>
<dbReference type="PATRIC" id="fig|742823.3.peg.12"/>
<dbReference type="PANTHER" id="PTHR47354:SF8">
    <property type="entry name" value="1,2-PHENYLACETYL-COA EPOXIDASE, SUBUNIT E"/>
    <property type="match status" value="1"/>
</dbReference>
<keyword evidence="7" id="KW-0408">Iron</keyword>
<dbReference type="AlphaFoldDB" id="K1KKV6"/>
<accession>K1KKV6</accession>
<dbReference type="InterPro" id="IPR017938">
    <property type="entry name" value="Riboflavin_synthase-like_b-brl"/>
</dbReference>
<dbReference type="STRING" id="742823.HMPREF9465_00012"/>
<evidence type="ECO:0000256" key="2">
    <source>
        <dbReference type="ARBA" id="ARBA00022630"/>
    </source>
</evidence>
<dbReference type="InterPro" id="IPR039261">
    <property type="entry name" value="FNR_nucleotide-bd"/>
</dbReference>